<evidence type="ECO:0000313" key="3">
    <source>
        <dbReference type="EMBL" id="MBB5022476.1"/>
    </source>
</evidence>
<feature type="signal peptide" evidence="2">
    <location>
        <begin position="1"/>
        <end position="25"/>
    </location>
</feature>
<protein>
    <submittedName>
        <fullName evidence="3">Outer membrane lipoprotein carrier protein</fullName>
    </submittedName>
</protein>
<keyword evidence="3" id="KW-0449">Lipoprotein</keyword>
<dbReference type="SUPFAM" id="SSF89392">
    <property type="entry name" value="Prokaryotic lipoproteins and lipoprotein localization factors"/>
    <property type="match status" value="1"/>
</dbReference>
<gene>
    <name evidence="3" type="ORF">HNR37_001813</name>
</gene>
<evidence type="ECO:0000256" key="1">
    <source>
        <dbReference type="ARBA" id="ARBA00022729"/>
    </source>
</evidence>
<dbReference type="Proteomes" id="UP000528322">
    <property type="component" value="Unassembled WGS sequence"/>
</dbReference>
<name>A0A7W7Y5J3_9BACT</name>
<dbReference type="InterPro" id="IPR029046">
    <property type="entry name" value="LolA/LolB/LppX"/>
</dbReference>
<proteinExistence type="predicted"/>
<keyword evidence="4" id="KW-1185">Reference proteome</keyword>
<evidence type="ECO:0000256" key="2">
    <source>
        <dbReference type="SAM" id="SignalP"/>
    </source>
</evidence>
<comment type="caution">
    <text evidence="3">The sequence shown here is derived from an EMBL/GenBank/DDBJ whole genome shotgun (WGS) entry which is preliminary data.</text>
</comment>
<organism evidence="3 4">
    <name type="scientific">Desulfurispira natronophila</name>
    <dbReference type="NCBI Taxonomy" id="682562"/>
    <lineage>
        <taxon>Bacteria</taxon>
        <taxon>Pseudomonadati</taxon>
        <taxon>Chrysiogenota</taxon>
        <taxon>Chrysiogenia</taxon>
        <taxon>Chrysiogenales</taxon>
        <taxon>Chrysiogenaceae</taxon>
        <taxon>Desulfurispira</taxon>
    </lineage>
</organism>
<dbReference type="AlphaFoldDB" id="A0A7W7Y5J3"/>
<reference evidence="3 4" key="1">
    <citation type="submission" date="2020-08" db="EMBL/GenBank/DDBJ databases">
        <title>Genomic Encyclopedia of Type Strains, Phase IV (KMG-IV): sequencing the most valuable type-strain genomes for metagenomic binning, comparative biology and taxonomic classification.</title>
        <authorList>
            <person name="Goeker M."/>
        </authorList>
    </citation>
    <scope>NUCLEOTIDE SEQUENCE [LARGE SCALE GENOMIC DNA]</scope>
    <source>
        <strain evidence="3 4">DSM 22071</strain>
    </source>
</reference>
<keyword evidence="1 2" id="KW-0732">Signal</keyword>
<sequence length="199" mass="22604">MKFFPSIRRSLLLLALSISSLPALAQSTALDALSSYYSMRAAFEQETLSSDGFVQEGRGVFTISKNLEASLWEYSSPEPLTYLIRNHQLWLYLHDEQELNIMDISEYDAMGFSMLDRSSMEKAYHVLENSSSTVVLESKEEPITTVTITIRDNMPESLIVQGSSLDTTTIDFLAVEMNVDIDPELFQTREPQGWEVIRQ</sequence>
<dbReference type="RefSeq" id="WP_183733050.1">
    <property type="nucleotide sequence ID" value="NZ_JACHID010000011.1"/>
</dbReference>
<dbReference type="PANTHER" id="PTHR35869">
    <property type="entry name" value="OUTER-MEMBRANE LIPOPROTEIN CARRIER PROTEIN"/>
    <property type="match status" value="1"/>
</dbReference>
<dbReference type="CDD" id="cd16325">
    <property type="entry name" value="LolA"/>
    <property type="match status" value="1"/>
</dbReference>
<dbReference type="Pfam" id="PF03548">
    <property type="entry name" value="LolA"/>
    <property type="match status" value="1"/>
</dbReference>
<dbReference type="InterPro" id="IPR004564">
    <property type="entry name" value="OM_lipoprot_carrier_LolA-like"/>
</dbReference>
<feature type="chain" id="PRO_5031506723" evidence="2">
    <location>
        <begin position="26"/>
        <end position="199"/>
    </location>
</feature>
<dbReference type="EMBL" id="JACHID010000011">
    <property type="protein sequence ID" value="MBB5022476.1"/>
    <property type="molecule type" value="Genomic_DNA"/>
</dbReference>
<dbReference type="PANTHER" id="PTHR35869:SF1">
    <property type="entry name" value="OUTER-MEMBRANE LIPOPROTEIN CARRIER PROTEIN"/>
    <property type="match status" value="1"/>
</dbReference>
<evidence type="ECO:0000313" key="4">
    <source>
        <dbReference type="Proteomes" id="UP000528322"/>
    </source>
</evidence>
<dbReference type="Gene3D" id="2.50.20.10">
    <property type="entry name" value="Lipoprotein localisation LolA/LolB/LppX"/>
    <property type="match status" value="1"/>
</dbReference>
<accession>A0A7W7Y5J3</accession>